<comment type="caution">
    <text evidence="3">The sequence shown here is derived from an EMBL/GenBank/DDBJ whole genome shotgun (WGS) entry which is preliminary data.</text>
</comment>
<feature type="compositionally biased region" description="Low complexity" evidence="1">
    <location>
        <begin position="61"/>
        <end position="77"/>
    </location>
</feature>
<organism evidence="3 4">
    <name type="scientific">Allorhodopirellula heiligendammensis</name>
    <dbReference type="NCBI Taxonomy" id="2714739"/>
    <lineage>
        <taxon>Bacteria</taxon>
        <taxon>Pseudomonadati</taxon>
        <taxon>Planctomycetota</taxon>
        <taxon>Planctomycetia</taxon>
        <taxon>Pirellulales</taxon>
        <taxon>Pirellulaceae</taxon>
        <taxon>Allorhodopirellula</taxon>
    </lineage>
</organism>
<sequence length="380" mass="36453">MKRTEIAETKLSHHAQLSRRGAARAALAACVIATFPAVGCRSGKPSWNMFGRSEPSAEVLAGSGPTTTYPSPPSARATPEAIASIAGGTTPETDKIAAAPETNAPATSANPYALAGDQVKTPTSGVPAGFPTGKVPPSDVPPTVSTTLAAGENAVPPAYALPGRSGLPASSDLAAAANGYGGVPAATPAGTTSASKPEGAGGLPSGYQLGKEPIANTESVADAKSAQAKASPAQNPSGSAFGMPPLDGMQAPAPSATAQASAPASSGGFGLPSDMIPPPAPIAAAAAPNSPANAIASSPTGAAGSPAVAALDLPPSSPSPLGNSTPNSSSPGGAEKTPAYQTASASKNSSGTGSGGSNDVQPAGYTPGSTGKSSGYPIMR</sequence>
<evidence type="ECO:0000256" key="2">
    <source>
        <dbReference type="SAM" id="Phobius"/>
    </source>
</evidence>
<feature type="compositionally biased region" description="Low complexity" evidence="1">
    <location>
        <begin position="342"/>
        <end position="351"/>
    </location>
</feature>
<evidence type="ECO:0000313" key="3">
    <source>
        <dbReference type="EMBL" id="TWU10599.1"/>
    </source>
</evidence>
<evidence type="ECO:0000313" key="4">
    <source>
        <dbReference type="Proteomes" id="UP000319908"/>
    </source>
</evidence>
<evidence type="ECO:0000256" key="1">
    <source>
        <dbReference type="SAM" id="MobiDB-lite"/>
    </source>
</evidence>
<name>A0A5C6BH52_9BACT</name>
<protein>
    <submittedName>
        <fullName evidence="3">Uncharacterized protein</fullName>
    </submittedName>
</protein>
<feature type="transmembrane region" description="Helical" evidence="2">
    <location>
        <begin position="21"/>
        <end position="39"/>
    </location>
</feature>
<dbReference type="EMBL" id="SJPU01000003">
    <property type="protein sequence ID" value="TWU10599.1"/>
    <property type="molecule type" value="Genomic_DNA"/>
</dbReference>
<dbReference type="RefSeq" id="WP_302119987.1">
    <property type="nucleotide sequence ID" value="NZ_SJPU01000003.1"/>
</dbReference>
<keyword evidence="2" id="KW-1133">Transmembrane helix</keyword>
<gene>
    <name evidence="3" type="ORF">Poly21_45050</name>
</gene>
<feature type="compositionally biased region" description="Low complexity" evidence="1">
    <location>
        <begin position="222"/>
        <end position="234"/>
    </location>
</feature>
<keyword evidence="2" id="KW-0472">Membrane</keyword>
<proteinExistence type="predicted"/>
<feature type="compositionally biased region" description="Low complexity" evidence="1">
    <location>
        <begin position="282"/>
        <end position="333"/>
    </location>
</feature>
<feature type="compositionally biased region" description="Low complexity" evidence="1">
    <location>
        <begin position="250"/>
        <end position="266"/>
    </location>
</feature>
<dbReference type="Proteomes" id="UP000319908">
    <property type="component" value="Unassembled WGS sequence"/>
</dbReference>
<keyword evidence="4" id="KW-1185">Reference proteome</keyword>
<keyword evidence="2" id="KW-0812">Transmembrane</keyword>
<feature type="region of interest" description="Disordered" evidence="1">
    <location>
        <begin position="58"/>
        <end position="77"/>
    </location>
</feature>
<accession>A0A5C6BH52</accession>
<feature type="region of interest" description="Disordered" evidence="1">
    <location>
        <begin position="188"/>
        <end position="380"/>
    </location>
</feature>
<reference evidence="3 4" key="1">
    <citation type="journal article" date="2020" name="Antonie Van Leeuwenhoek">
        <title>Rhodopirellula heiligendammensis sp. nov., Rhodopirellula pilleata sp. nov., and Rhodopirellula solitaria sp. nov. isolated from natural or artificial marine surfaces in Northern Germany and California, USA, and emended description of the genus Rhodopirellula.</title>
        <authorList>
            <person name="Kallscheuer N."/>
            <person name="Wiegand S."/>
            <person name="Jogler M."/>
            <person name="Boedeker C."/>
            <person name="Peeters S.H."/>
            <person name="Rast P."/>
            <person name="Heuer A."/>
            <person name="Jetten M.S.M."/>
            <person name="Rohde M."/>
            <person name="Jogler C."/>
        </authorList>
    </citation>
    <scope>NUCLEOTIDE SEQUENCE [LARGE SCALE GENOMIC DNA]</scope>
    <source>
        <strain evidence="3 4">Poly21</strain>
    </source>
</reference>
<dbReference type="AlphaFoldDB" id="A0A5C6BH52"/>